<accession>A0A2I2KXD2</accession>
<evidence type="ECO:0000313" key="3">
    <source>
        <dbReference type="Proteomes" id="UP000234331"/>
    </source>
</evidence>
<evidence type="ECO:0000256" key="1">
    <source>
        <dbReference type="SAM" id="MobiDB-lite"/>
    </source>
</evidence>
<feature type="region of interest" description="Disordered" evidence="1">
    <location>
        <begin position="66"/>
        <end position="101"/>
    </location>
</feature>
<feature type="region of interest" description="Disordered" evidence="1">
    <location>
        <begin position="29"/>
        <end position="51"/>
    </location>
</feature>
<name>A0A2I2KXD2_9ACTN</name>
<organism evidence="2 3">
    <name type="scientific">Frankia canadensis</name>
    <dbReference type="NCBI Taxonomy" id="1836972"/>
    <lineage>
        <taxon>Bacteria</taxon>
        <taxon>Bacillati</taxon>
        <taxon>Actinomycetota</taxon>
        <taxon>Actinomycetes</taxon>
        <taxon>Frankiales</taxon>
        <taxon>Frankiaceae</taxon>
        <taxon>Frankia</taxon>
    </lineage>
</organism>
<sequence length="101" mass="10541">MSPPSRHMGQERGTHLHRLAPIRGAGLGVKSEAREGHALGPGKPSPNPTAHFAGVREGIHRCPRKACSSTKIRGSQVAAVTAPRPPRRSPVAGPALAPSPR</sequence>
<evidence type="ECO:0000313" key="2">
    <source>
        <dbReference type="EMBL" id="SNQ50325.1"/>
    </source>
</evidence>
<reference evidence="2 3" key="1">
    <citation type="submission" date="2017-06" db="EMBL/GenBank/DDBJ databases">
        <authorList>
            <person name="Kim H.J."/>
            <person name="Triplett B.A."/>
        </authorList>
    </citation>
    <scope>NUCLEOTIDE SEQUENCE [LARGE SCALE GENOMIC DNA]</scope>
    <source>
        <strain evidence="2">FRACA_ARgP5</strain>
    </source>
</reference>
<gene>
    <name evidence="2" type="ORF">FRACA_440022</name>
</gene>
<keyword evidence="3" id="KW-1185">Reference proteome</keyword>
<dbReference type="Proteomes" id="UP000234331">
    <property type="component" value="Unassembled WGS sequence"/>
</dbReference>
<dbReference type="EMBL" id="FZMO01000379">
    <property type="protein sequence ID" value="SNQ50325.1"/>
    <property type="molecule type" value="Genomic_DNA"/>
</dbReference>
<protein>
    <submittedName>
        <fullName evidence="2">Uncharacterized protein</fullName>
    </submittedName>
</protein>
<feature type="region of interest" description="Disordered" evidence="1">
    <location>
        <begin position="1"/>
        <end position="20"/>
    </location>
</feature>
<proteinExistence type="predicted"/>
<dbReference type="AlphaFoldDB" id="A0A2I2KXD2"/>